<keyword evidence="3" id="KW-1185">Reference proteome</keyword>
<evidence type="ECO:0000313" key="2">
    <source>
        <dbReference type="EMBL" id="PCH35215.1"/>
    </source>
</evidence>
<feature type="compositionally biased region" description="Basic and acidic residues" evidence="1">
    <location>
        <begin position="180"/>
        <end position="201"/>
    </location>
</feature>
<organism evidence="2 3">
    <name type="scientific">Wolfiporia cocos (strain MD-104)</name>
    <name type="common">Brown rot fungus</name>
    <dbReference type="NCBI Taxonomy" id="742152"/>
    <lineage>
        <taxon>Eukaryota</taxon>
        <taxon>Fungi</taxon>
        <taxon>Dikarya</taxon>
        <taxon>Basidiomycota</taxon>
        <taxon>Agaricomycotina</taxon>
        <taxon>Agaricomycetes</taxon>
        <taxon>Polyporales</taxon>
        <taxon>Phaeolaceae</taxon>
        <taxon>Wolfiporia</taxon>
    </lineage>
</organism>
<dbReference type="AlphaFoldDB" id="A0A2H3J0I4"/>
<name>A0A2H3J0I4_WOLCO</name>
<protein>
    <submittedName>
        <fullName evidence="2">Uncharacterized protein</fullName>
    </submittedName>
</protein>
<reference evidence="2 3" key="1">
    <citation type="journal article" date="2012" name="Science">
        <title>The Paleozoic origin of enzymatic lignin decomposition reconstructed from 31 fungal genomes.</title>
        <authorList>
            <person name="Floudas D."/>
            <person name="Binder M."/>
            <person name="Riley R."/>
            <person name="Barry K."/>
            <person name="Blanchette R.A."/>
            <person name="Henrissat B."/>
            <person name="Martinez A.T."/>
            <person name="Otillar R."/>
            <person name="Spatafora J.W."/>
            <person name="Yadav J.S."/>
            <person name="Aerts A."/>
            <person name="Benoit I."/>
            <person name="Boyd A."/>
            <person name="Carlson A."/>
            <person name="Copeland A."/>
            <person name="Coutinho P.M."/>
            <person name="de Vries R.P."/>
            <person name="Ferreira P."/>
            <person name="Findley K."/>
            <person name="Foster B."/>
            <person name="Gaskell J."/>
            <person name="Glotzer D."/>
            <person name="Gorecki P."/>
            <person name="Heitman J."/>
            <person name="Hesse C."/>
            <person name="Hori C."/>
            <person name="Igarashi K."/>
            <person name="Jurgens J.A."/>
            <person name="Kallen N."/>
            <person name="Kersten P."/>
            <person name="Kohler A."/>
            <person name="Kuees U."/>
            <person name="Kumar T.K.A."/>
            <person name="Kuo A."/>
            <person name="LaButti K."/>
            <person name="Larrondo L.F."/>
            <person name="Lindquist E."/>
            <person name="Ling A."/>
            <person name="Lombard V."/>
            <person name="Lucas S."/>
            <person name="Lundell T."/>
            <person name="Martin R."/>
            <person name="McLaughlin D.J."/>
            <person name="Morgenstern I."/>
            <person name="Morin E."/>
            <person name="Murat C."/>
            <person name="Nagy L.G."/>
            <person name="Nolan M."/>
            <person name="Ohm R.A."/>
            <person name="Patyshakuliyeva A."/>
            <person name="Rokas A."/>
            <person name="Ruiz-Duenas F.J."/>
            <person name="Sabat G."/>
            <person name="Salamov A."/>
            <person name="Samejima M."/>
            <person name="Schmutz J."/>
            <person name="Slot J.C."/>
            <person name="St John F."/>
            <person name="Stenlid J."/>
            <person name="Sun H."/>
            <person name="Sun S."/>
            <person name="Syed K."/>
            <person name="Tsang A."/>
            <person name="Wiebenga A."/>
            <person name="Young D."/>
            <person name="Pisabarro A."/>
            <person name="Eastwood D.C."/>
            <person name="Martin F."/>
            <person name="Cullen D."/>
            <person name="Grigoriev I.V."/>
            <person name="Hibbett D.S."/>
        </authorList>
    </citation>
    <scope>NUCLEOTIDE SEQUENCE [LARGE SCALE GENOMIC DNA]</scope>
    <source>
        <strain evidence="2 3">MD-104</strain>
    </source>
</reference>
<dbReference type="STRING" id="742152.A0A2H3J0I4"/>
<evidence type="ECO:0000313" key="3">
    <source>
        <dbReference type="Proteomes" id="UP000218811"/>
    </source>
</evidence>
<dbReference type="Proteomes" id="UP000218811">
    <property type="component" value="Unassembled WGS sequence"/>
</dbReference>
<dbReference type="EMBL" id="KB467843">
    <property type="protein sequence ID" value="PCH35215.1"/>
    <property type="molecule type" value="Genomic_DNA"/>
</dbReference>
<proteinExistence type="predicted"/>
<gene>
    <name evidence="2" type="ORF">WOLCODRAFT_155888</name>
</gene>
<feature type="region of interest" description="Disordered" evidence="1">
    <location>
        <begin position="171"/>
        <end position="201"/>
    </location>
</feature>
<accession>A0A2H3J0I4</accession>
<evidence type="ECO:0000256" key="1">
    <source>
        <dbReference type="SAM" id="MobiDB-lite"/>
    </source>
</evidence>
<sequence>MQRFDPDIPTQLIQILPEPYRHIYYEEKHKWRDPPTGFFTKGGYLTVPTPDRLAPAWVQLPPSNNNPWDQTHTTFERFGMVADLMTPMLTIHRADGQQQTNPPTGGTMCVAGTTLGSGTVPGSGSMGQVVLVEQTPPEQEHLEEELFLEGEVPLGAEVPRVAAVIRQAAQEAIQEDCQAEEAHQEEESPQDGVHRLPEETA</sequence>